<proteinExistence type="predicted"/>
<accession>A0A1H9BRG2</accession>
<evidence type="ECO:0000256" key="1">
    <source>
        <dbReference type="SAM" id="Phobius"/>
    </source>
</evidence>
<gene>
    <name evidence="2" type="ORF">SAMN05444005_103164</name>
</gene>
<dbReference type="STRING" id="1299341.SAMN05444005_103164"/>
<keyword evidence="1" id="KW-0472">Membrane</keyword>
<dbReference type="AlphaFoldDB" id="A0A1H9BRG2"/>
<reference evidence="2 3" key="1">
    <citation type="submission" date="2016-10" db="EMBL/GenBank/DDBJ databases">
        <authorList>
            <person name="de Groot N.N."/>
        </authorList>
    </citation>
    <scope>NUCLEOTIDE SEQUENCE [LARGE SCALE GENOMIC DNA]</scope>
    <source>
        <strain evidence="2 3">DSM 27078</strain>
    </source>
</reference>
<evidence type="ECO:0000313" key="3">
    <source>
        <dbReference type="Proteomes" id="UP000198648"/>
    </source>
</evidence>
<organism evidence="2 3">
    <name type="scientific">Flavobacterium urocaniciphilum</name>
    <dbReference type="NCBI Taxonomy" id="1299341"/>
    <lineage>
        <taxon>Bacteria</taxon>
        <taxon>Pseudomonadati</taxon>
        <taxon>Bacteroidota</taxon>
        <taxon>Flavobacteriia</taxon>
        <taxon>Flavobacteriales</taxon>
        <taxon>Flavobacteriaceae</taxon>
        <taxon>Flavobacterium</taxon>
    </lineage>
</organism>
<dbReference type="Proteomes" id="UP000198648">
    <property type="component" value="Unassembled WGS sequence"/>
</dbReference>
<keyword evidence="3" id="KW-1185">Reference proteome</keyword>
<evidence type="ECO:0000313" key="2">
    <source>
        <dbReference type="EMBL" id="SEP91475.1"/>
    </source>
</evidence>
<sequence>MILNGFSTFFILYYYYILIYSLYIATYAYQIHNKILETPRTTDWFPKEDASVFKKLLAKNFNFLVQTKNKFFGSGTAKNQ</sequence>
<dbReference type="EMBL" id="FOEI01000003">
    <property type="protein sequence ID" value="SEP91475.1"/>
    <property type="molecule type" value="Genomic_DNA"/>
</dbReference>
<keyword evidence="1" id="KW-1133">Transmembrane helix</keyword>
<keyword evidence="1" id="KW-0812">Transmembrane</keyword>
<protein>
    <submittedName>
        <fullName evidence="2">Uncharacterized protein</fullName>
    </submittedName>
</protein>
<feature type="transmembrane region" description="Helical" evidence="1">
    <location>
        <begin position="12"/>
        <end position="30"/>
    </location>
</feature>
<name>A0A1H9BRG2_9FLAO</name>